<dbReference type="EMBL" id="CP016896">
    <property type="protein sequence ID" value="APV35714.1"/>
    <property type="molecule type" value="Genomic_DNA"/>
</dbReference>
<proteinExistence type="inferred from homology"/>
<dbReference type="GO" id="GO:0009088">
    <property type="term" value="P:threonine biosynthetic process"/>
    <property type="evidence" value="ECO:0007669"/>
    <property type="project" value="TreeGrafter"/>
</dbReference>
<dbReference type="InterPro" id="IPR002575">
    <property type="entry name" value="Aminoglycoside_PTrfase"/>
</dbReference>
<dbReference type="InterPro" id="IPR011009">
    <property type="entry name" value="Kinase-like_dom_sf"/>
</dbReference>
<dbReference type="STRING" id="487316.BEN76_06655"/>
<dbReference type="InterPro" id="IPR000719">
    <property type="entry name" value="Prot_kinase_dom"/>
</dbReference>
<dbReference type="PANTHER" id="PTHR21064">
    <property type="entry name" value="AMINOGLYCOSIDE PHOSPHOTRANSFERASE DOMAIN-CONTAINING PROTEIN-RELATED"/>
    <property type="match status" value="1"/>
</dbReference>
<evidence type="ECO:0000256" key="1">
    <source>
        <dbReference type="ARBA" id="ARBA00038240"/>
    </source>
</evidence>
<dbReference type="PANTHER" id="PTHR21064:SF6">
    <property type="entry name" value="AMINOGLYCOSIDE PHOSPHOTRANSFERASE DOMAIN-CONTAINING PROTEIN"/>
    <property type="match status" value="1"/>
</dbReference>
<dbReference type="Gene3D" id="3.30.200.20">
    <property type="entry name" value="Phosphorylase Kinase, domain 1"/>
    <property type="match status" value="1"/>
</dbReference>
<protein>
    <submittedName>
        <fullName evidence="2">Serine kinase</fullName>
    </submittedName>
</protein>
<dbReference type="GO" id="GO:0004672">
    <property type="term" value="F:protein kinase activity"/>
    <property type="evidence" value="ECO:0007669"/>
    <property type="project" value="InterPro"/>
</dbReference>
<dbReference type="SMR" id="A0A1P8EHM2"/>
<dbReference type="Gene3D" id="3.90.1200.10">
    <property type="match status" value="1"/>
</dbReference>
<organism evidence="2 3">
    <name type="scientific">Acinetobacter soli</name>
    <dbReference type="NCBI Taxonomy" id="487316"/>
    <lineage>
        <taxon>Bacteria</taxon>
        <taxon>Pseudomonadati</taxon>
        <taxon>Pseudomonadota</taxon>
        <taxon>Gammaproteobacteria</taxon>
        <taxon>Moraxellales</taxon>
        <taxon>Moraxellaceae</taxon>
        <taxon>Acinetobacter</taxon>
    </lineage>
</organism>
<dbReference type="PROSITE" id="PS50011">
    <property type="entry name" value="PROTEIN_KINASE_DOM"/>
    <property type="match status" value="1"/>
</dbReference>
<dbReference type="GO" id="GO:0004413">
    <property type="term" value="F:homoserine kinase activity"/>
    <property type="evidence" value="ECO:0007669"/>
    <property type="project" value="TreeGrafter"/>
</dbReference>
<dbReference type="RefSeq" id="WP_004925413.1">
    <property type="nucleotide sequence ID" value="NZ_BBNM01000004.1"/>
</dbReference>
<sequence length="336" mass="38196">MTVEQNEFLSSVQLQILAEQAIKQYPNEYQGSVKLLCQSENATFLVTTAQAKYALRIHRPNYHHLQDIESELAWLDALNQSGIEVPLAIADQDGQRVITLKLAEGISRYAVLFNWVNGSMPTTDVDPTAFQQLGQITAALHQHSKSWKRPEQFNRIVWNHDTMVGAQGHWGNWKHAPHLDQADHAVVEEAIARISTELCQYGAGEDRYGLIHADLRLTNLLLQDQQIGVIDFDDCGMSWFMHDLAAAISFNEHLDAAPQWVEHWLTGYEKTGHVQNHDYVMIPTFIMQRRIQMMAWNGSHAHTEMALSLGDQWSNETVRLCKKYLNGEMPVGRSNA</sequence>
<comment type="similarity">
    <text evidence="1">Belongs to the pseudomonas-type ThrB family.</text>
</comment>
<dbReference type="Pfam" id="PF01636">
    <property type="entry name" value="APH"/>
    <property type="match status" value="1"/>
</dbReference>
<keyword evidence="2" id="KW-0808">Transferase</keyword>
<dbReference type="AlphaFoldDB" id="A0A1P8EHM2"/>
<dbReference type="Proteomes" id="UP000185674">
    <property type="component" value="Chromosome"/>
</dbReference>
<dbReference type="GeneID" id="45233869"/>
<dbReference type="InterPro" id="IPR050249">
    <property type="entry name" value="Pseudomonas-type_ThrB"/>
</dbReference>
<dbReference type="GO" id="GO:0005524">
    <property type="term" value="F:ATP binding"/>
    <property type="evidence" value="ECO:0007669"/>
    <property type="project" value="InterPro"/>
</dbReference>
<name>A0A1P8EHM2_9GAMM</name>
<reference evidence="2 3" key="1">
    <citation type="submission" date="2016-08" db="EMBL/GenBank/DDBJ databases">
        <title>Complete genome sequence of Acinetobacter baylyi strain GFJ2.</title>
        <authorList>
            <person name="Tabata M."/>
            <person name="Kuboki S."/>
            <person name="Gibu N."/>
            <person name="Kinouchi Y."/>
            <person name="Vangnai A."/>
            <person name="Kasai D."/>
            <person name="Fukuda M."/>
        </authorList>
    </citation>
    <scope>NUCLEOTIDE SEQUENCE [LARGE SCALE GENOMIC DNA]</scope>
    <source>
        <strain evidence="2 3">GFJ2</strain>
    </source>
</reference>
<dbReference type="SUPFAM" id="SSF56112">
    <property type="entry name" value="Protein kinase-like (PK-like)"/>
    <property type="match status" value="1"/>
</dbReference>
<keyword evidence="2" id="KW-0418">Kinase</keyword>
<dbReference type="KEGG" id="asol:BEN76_06655"/>
<accession>A0A1P8EHM2</accession>
<evidence type="ECO:0000313" key="3">
    <source>
        <dbReference type="Proteomes" id="UP000185674"/>
    </source>
</evidence>
<evidence type="ECO:0000313" key="2">
    <source>
        <dbReference type="EMBL" id="APV35714.1"/>
    </source>
</evidence>
<dbReference type="eggNOG" id="COG2334">
    <property type="taxonomic scope" value="Bacteria"/>
</dbReference>
<gene>
    <name evidence="2" type="ORF">BEN76_06655</name>
</gene>